<sequence length="158" mass="19063">MTPSNSLIENIEKMIRHWNNQNIPINQLNPQRLLDFEKYRDIQLPHDFKEFYLRINGMESHFPNYTDSEGFLFYPLNYWISAENEFMLTEHSSSFSKILIFADYMQKCWWYGVKLNDSDGTYEIGIIPYKEKFKVITDSLAEFIDYYLQDSAILYNYQ</sequence>
<organism evidence="2 3">
    <name type="scientific">Chitinophaga silvatica</name>
    <dbReference type="NCBI Taxonomy" id="2282649"/>
    <lineage>
        <taxon>Bacteria</taxon>
        <taxon>Pseudomonadati</taxon>
        <taxon>Bacteroidota</taxon>
        <taxon>Chitinophagia</taxon>
        <taxon>Chitinophagales</taxon>
        <taxon>Chitinophagaceae</taxon>
        <taxon>Chitinophaga</taxon>
    </lineage>
</organism>
<name>A0A3E1YFW7_9BACT</name>
<dbReference type="EMBL" id="QPMM01000001">
    <property type="protein sequence ID" value="RFS26269.1"/>
    <property type="molecule type" value="Genomic_DNA"/>
</dbReference>
<keyword evidence="3" id="KW-1185">Reference proteome</keyword>
<dbReference type="OrthoDB" id="1494506at2"/>
<dbReference type="AlphaFoldDB" id="A0A3E1YFW7"/>
<evidence type="ECO:0000259" key="1">
    <source>
        <dbReference type="SMART" id="SM00860"/>
    </source>
</evidence>
<feature type="domain" description="Knr4/Smi1-like" evidence="1">
    <location>
        <begin position="27"/>
        <end position="107"/>
    </location>
</feature>
<dbReference type="InterPro" id="IPR037883">
    <property type="entry name" value="Knr4/Smi1-like_sf"/>
</dbReference>
<reference evidence="2 3" key="1">
    <citation type="submission" date="2018-07" db="EMBL/GenBank/DDBJ databases">
        <title>Chitinophaga K2CV101002-2 sp. nov., isolated from a monsoon evergreen broad-leaved forest soil.</title>
        <authorList>
            <person name="Lv Y."/>
        </authorList>
    </citation>
    <scope>NUCLEOTIDE SEQUENCE [LARGE SCALE GENOMIC DNA]</scope>
    <source>
        <strain evidence="2 3">GDMCC 1.1288</strain>
    </source>
</reference>
<dbReference type="InterPro" id="IPR018958">
    <property type="entry name" value="Knr4/Smi1-like_dom"/>
</dbReference>
<dbReference type="SUPFAM" id="SSF160631">
    <property type="entry name" value="SMI1/KNR4-like"/>
    <property type="match status" value="1"/>
</dbReference>
<dbReference type="Gene3D" id="3.40.1580.10">
    <property type="entry name" value="SMI1/KNR4-like"/>
    <property type="match status" value="1"/>
</dbReference>
<dbReference type="Pfam" id="PF09346">
    <property type="entry name" value="SMI1_KNR4"/>
    <property type="match status" value="1"/>
</dbReference>
<proteinExistence type="predicted"/>
<protein>
    <submittedName>
        <fullName evidence="2">SMI1/KNR4 family protein</fullName>
    </submittedName>
</protein>
<evidence type="ECO:0000313" key="3">
    <source>
        <dbReference type="Proteomes" id="UP000260644"/>
    </source>
</evidence>
<dbReference type="RefSeq" id="WP_116973461.1">
    <property type="nucleotide sequence ID" value="NZ_QPMM01000001.1"/>
</dbReference>
<comment type="caution">
    <text evidence="2">The sequence shown here is derived from an EMBL/GenBank/DDBJ whole genome shotgun (WGS) entry which is preliminary data.</text>
</comment>
<dbReference type="SMART" id="SM00860">
    <property type="entry name" value="SMI1_KNR4"/>
    <property type="match status" value="1"/>
</dbReference>
<dbReference type="Proteomes" id="UP000260644">
    <property type="component" value="Unassembled WGS sequence"/>
</dbReference>
<evidence type="ECO:0000313" key="2">
    <source>
        <dbReference type="EMBL" id="RFS26269.1"/>
    </source>
</evidence>
<accession>A0A3E1YFW7</accession>
<gene>
    <name evidence="2" type="ORF">DVR12_00310</name>
</gene>